<dbReference type="RefSeq" id="WP_197909612.1">
    <property type="nucleotide sequence ID" value="NZ_LR593886.1"/>
</dbReference>
<evidence type="ECO:0000313" key="9">
    <source>
        <dbReference type="EMBL" id="VTR96206.1"/>
    </source>
</evidence>
<keyword evidence="1" id="KW-0808">Transferase</keyword>
<dbReference type="Gene3D" id="3.30.200.20">
    <property type="entry name" value="Phosphorylase Kinase, domain 1"/>
    <property type="match status" value="1"/>
</dbReference>
<organism evidence="9 10">
    <name type="scientific">Gemmata massiliana</name>
    <dbReference type="NCBI Taxonomy" id="1210884"/>
    <lineage>
        <taxon>Bacteria</taxon>
        <taxon>Pseudomonadati</taxon>
        <taxon>Planctomycetota</taxon>
        <taxon>Planctomycetia</taxon>
        <taxon>Gemmatales</taxon>
        <taxon>Gemmataceae</taxon>
        <taxon>Gemmata</taxon>
    </lineage>
</organism>
<dbReference type="CDD" id="cd14014">
    <property type="entry name" value="STKc_PknB_like"/>
    <property type="match status" value="1"/>
</dbReference>
<keyword evidence="10" id="KW-1185">Reference proteome</keyword>
<feature type="region of interest" description="Disordered" evidence="6">
    <location>
        <begin position="324"/>
        <end position="343"/>
    </location>
</feature>
<dbReference type="PANTHER" id="PTHR43289">
    <property type="entry name" value="MITOGEN-ACTIVATED PROTEIN KINASE KINASE KINASE 20-RELATED"/>
    <property type="match status" value="1"/>
</dbReference>
<evidence type="ECO:0000259" key="8">
    <source>
        <dbReference type="PROSITE" id="PS50011"/>
    </source>
</evidence>
<evidence type="ECO:0000313" key="10">
    <source>
        <dbReference type="Proteomes" id="UP000464178"/>
    </source>
</evidence>
<dbReference type="AlphaFoldDB" id="A0A6P2D6X1"/>
<keyword evidence="4 5" id="KW-0067">ATP-binding</keyword>
<keyword evidence="2 5" id="KW-0547">Nucleotide-binding</keyword>
<dbReference type="GO" id="GO:0005524">
    <property type="term" value="F:ATP binding"/>
    <property type="evidence" value="ECO:0007669"/>
    <property type="project" value="UniProtKB-UniRule"/>
</dbReference>
<evidence type="ECO:0000256" key="1">
    <source>
        <dbReference type="ARBA" id="ARBA00022679"/>
    </source>
</evidence>
<evidence type="ECO:0000256" key="3">
    <source>
        <dbReference type="ARBA" id="ARBA00022777"/>
    </source>
</evidence>
<dbReference type="SUPFAM" id="SSF56112">
    <property type="entry name" value="Protein kinase-like (PK-like)"/>
    <property type="match status" value="1"/>
</dbReference>
<dbReference type="GO" id="GO:0004674">
    <property type="term" value="F:protein serine/threonine kinase activity"/>
    <property type="evidence" value="ECO:0007669"/>
    <property type="project" value="TreeGrafter"/>
</dbReference>
<reference evidence="9 10" key="1">
    <citation type="submission" date="2019-05" db="EMBL/GenBank/DDBJ databases">
        <authorList>
            <consortium name="Science for Life Laboratories"/>
        </authorList>
    </citation>
    <scope>NUCLEOTIDE SEQUENCE [LARGE SCALE GENOMIC DNA]</scope>
    <source>
        <strain evidence="9">Soil9</strain>
    </source>
</reference>
<feature type="binding site" evidence="5">
    <location>
        <position position="116"/>
    </location>
    <ligand>
        <name>ATP</name>
        <dbReference type="ChEBI" id="CHEBI:30616"/>
    </ligand>
</feature>
<dbReference type="PROSITE" id="PS50011">
    <property type="entry name" value="PROTEIN_KINASE_DOM"/>
    <property type="match status" value="1"/>
</dbReference>
<dbReference type="InterPro" id="IPR011009">
    <property type="entry name" value="Kinase-like_dom_sf"/>
</dbReference>
<keyword evidence="7" id="KW-1133">Transmembrane helix</keyword>
<dbReference type="PANTHER" id="PTHR43289:SF6">
    <property type="entry name" value="SERINE_THREONINE-PROTEIN KINASE NEKL-3"/>
    <property type="match status" value="1"/>
</dbReference>
<evidence type="ECO:0000256" key="7">
    <source>
        <dbReference type="SAM" id="Phobius"/>
    </source>
</evidence>
<dbReference type="Gene3D" id="1.25.40.10">
    <property type="entry name" value="Tetratricopeptide repeat domain"/>
    <property type="match status" value="2"/>
</dbReference>
<dbReference type="InterPro" id="IPR019734">
    <property type="entry name" value="TPR_rpt"/>
</dbReference>
<feature type="region of interest" description="Disordered" evidence="6">
    <location>
        <begin position="451"/>
        <end position="485"/>
    </location>
</feature>
<keyword evidence="3 9" id="KW-0418">Kinase</keyword>
<dbReference type="Gene3D" id="1.10.510.10">
    <property type="entry name" value="Transferase(Phosphotransferase) domain 1"/>
    <property type="match status" value="1"/>
</dbReference>
<feature type="transmembrane region" description="Helical" evidence="7">
    <location>
        <begin position="419"/>
        <end position="441"/>
    </location>
</feature>
<dbReference type="SUPFAM" id="SSF48452">
    <property type="entry name" value="TPR-like"/>
    <property type="match status" value="1"/>
</dbReference>
<dbReference type="EMBL" id="LR593886">
    <property type="protein sequence ID" value="VTR96206.1"/>
    <property type="molecule type" value="Genomic_DNA"/>
</dbReference>
<evidence type="ECO:0000256" key="4">
    <source>
        <dbReference type="ARBA" id="ARBA00022840"/>
    </source>
</evidence>
<dbReference type="KEGG" id="gms:SOIL9_15080"/>
<feature type="compositionally biased region" description="Basic and acidic residues" evidence="6">
    <location>
        <begin position="451"/>
        <end position="482"/>
    </location>
</feature>
<dbReference type="PROSITE" id="PS00107">
    <property type="entry name" value="PROTEIN_KINASE_ATP"/>
    <property type="match status" value="1"/>
</dbReference>
<dbReference type="InterPro" id="IPR000719">
    <property type="entry name" value="Prot_kinase_dom"/>
</dbReference>
<dbReference type="SMART" id="SM00028">
    <property type="entry name" value="TPR"/>
    <property type="match status" value="5"/>
</dbReference>
<keyword evidence="7" id="KW-0812">Transmembrane</keyword>
<keyword evidence="7" id="KW-0472">Membrane</keyword>
<gene>
    <name evidence="9" type="ORF">SOIL9_15080</name>
</gene>
<proteinExistence type="predicted"/>
<accession>A0A6P2D6X1</accession>
<dbReference type="InterPro" id="IPR011990">
    <property type="entry name" value="TPR-like_helical_dom_sf"/>
</dbReference>
<evidence type="ECO:0000256" key="6">
    <source>
        <dbReference type="SAM" id="MobiDB-lite"/>
    </source>
</evidence>
<dbReference type="PROSITE" id="PS00108">
    <property type="entry name" value="PROTEIN_KINASE_ST"/>
    <property type="match status" value="1"/>
</dbReference>
<protein>
    <recommendedName>
        <fullName evidence="8">Protein kinase domain-containing protein</fullName>
    </recommendedName>
</protein>
<dbReference type="SMART" id="SM00220">
    <property type="entry name" value="S_TKc"/>
    <property type="match status" value="1"/>
</dbReference>
<feature type="domain" description="Protein kinase" evidence="8">
    <location>
        <begin position="86"/>
        <end position="392"/>
    </location>
</feature>
<evidence type="ECO:0000256" key="5">
    <source>
        <dbReference type="PROSITE-ProRule" id="PRU10141"/>
    </source>
</evidence>
<dbReference type="Pfam" id="PF00069">
    <property type="entry name" value="Pkinase"/>
    <property type="match status" value="1"/>
</dbReference>
<dbReference type="Proteomes" id="UP000464178">
    <property type="component" value="Chromosome"/>
</dbReference>
<evidence type="ECO:0000256" key="2">
    <source>
        <dbReference type="ARBA" id="ARBA00022741"/>
    </source>
</evidence>
<name>A0A6P2D6X1_9BACT</name>
<dbReference type="InterPro" id="IPR008271">
    <property type="entry name" value="Ser/Thr_kinase_AS"/>
</dbReference>
<sequence>MPESSPAESIFFGALERPPAERAAFLDETCHGNVELRGRIEQMLAAQPDLGAFLDQPAGTPTVNPNLPQEPAPVRDLSGAVIDGRYRLLELIGEGGMGTVWAADQLHPIKRRVAVKLIRGDQVGSRDVLARFGAERQAIARMDHPHIAKLLDAGTTGEADAHAIGVGCPYFVMELVAGVPLNEYCDAHTLPVVDRLRLFVQVCAAVQHAHQKGIIHRDLKPSNILVEHHDGKPVPRVIDFGLAKATGGARLPDETLFTRPGNVTGTPLYMAPEQADFNTADIDTRADVYALGVNLYELLTGTTPIEREWLKRAPLHEFLRLVRDSDPPTPSKRLSSTGVAPDVAAHRRTEPGKLGRFLRGDLDWVVMKALAKERDRRYETAAAFAEDIERFLNHEPVLAGPPGTAYRVRKFVRRNRVQVAAAGLVLLALLGGIAGTTIGLVRAEIRRAEAEQARGHEAEQREAAETARAGESDQRARAERGASRTRTALDSLTRIATGSTLDEDMYNVRNEPFLAEVLPFYQELAAEHGGNEESRARAAGAILRVGVIQYRLGRRPEAETAFRSAVAAYTALVADLPAVPEHRRHLVTSHENLAGMLDRASGADHYRQGFAIREKLAADFPALPWCRQSLAAGHRRMGQMDGSPLGRDEHFRRAVATLEQLVTDFPTAPEYHQDLAGTHNDVGVRLAREKPDAAEYHHRRAIEVQGKLVADFPTVAGYRNKLATYHYWLAALFDGRGDKAKSEEQRRANLTVLGKLATDVPTVAEYRYNLGISRTQLGDVLVDWGRQPAAEQEYRRAAADLKQACALDPGNEYYRFRLALAHDHLGVFAVRRGDGATAELHFREVVAFREQSVAQFPGAHETELARSSCNLGVIVRENGRPGESLVWFEKSLGLATAVRARDPKWTGAPELLGMIHRCRAVAYHRVGKFTEAAKEWDRAFELLPKAGQGLPESEVEMLSQVNSVPRAEVDVAVLSASGDWSAGQLYSFACVSARANDRPPAKRKKEHADRAMELLSRSVKAGFTDADRVGTDPDLALLRDRDDFKKLLADLRKK</sequence>
<dbReference type="InterPro" id="IPR017441">
    <property type="entry name" value="Protein_kinase_ATP_BS"/>
</dbReference>